<organism evidence="2 3">
    <name type="scientific">Devosia ureilytica</name>
    <dbReference type="NCBI Taxonomy" id="2952754"/>
    <lineage>
        <taxon>Bacteria</taxon>
        <taxon>Pseudomonadati</taxon>
        <taxon>Pseudomonadota</taxon>
        <taxon>Alphaproteobacteria</taxon>
        <taxon>Hyphomicrobiales</taxon>
        <taxon>Devosiaceae</taxon>
        <taxon>Devosia</taxon>
    </lineage>
</organism>
<evidence type="ECO:0008006" key="4">
    <source>
        <dbReference type="Google" id="ProtNLM"/>
    </source>
</evidence>
<sequence length="155" mass="15980">MLKKFMVALGALSLLAACATPPKDFYADPTKPKDTALCRAHLESQDPQFKADTAIELTRRGLTLEECQNRVAMETAAVVGIAAVATGVAVAAACSNGCSGPAYYGSAPDQDCRGGSGNGPVYVQGPVWVGSYDPHNLDADNDGWGCEASDLAIGA</sequence>
<protein>
    <recommendedName>
        <fullName evidence="4">Excalibur calcium-binding domain-containing protein</fullName>
    </recommendedName>
</protein>
<dbReference type="PROSITE" id="PS51257">
    <property type="entry name" value="PROKAR_LIPOPROTEIN"/>
    <property type="match status" value="1"/>
</dbReference>
<dbReference type="EMBL" id="JAMWDU010000002">
    <property type="protein sequence ID" value="MCP8886608.1"/>
    <property type="molecule type" value="Genomic_DNA"/>
</dbReference>
<dbReference type="AlphaFoldDB" id="A0A9Q4AN35"/>
<reference evidence="2" key="1">
    <citation type="submission" date="2022-06" db="EMBL/GenBank/DDBJ databases">
        <title>Devosia sp. XJ19-45 genome assembly.</title>
        <authorList>
            <person name="Li B."/>
            <person name="Cai M."/>
            <person name="Nie G."/>
            <person name="Li W."/>
        </authorList>
    </citation>
    <scope>NUCLEOTIDE SEQUENCE</scope>
    <source>
        <strain evidence="2">XJ19-45</strain>
    </source>
</reference>
<name>A0A9Q4AN35_9HYPH</name>
<gene>
    <name evidence="2" type="ORF">NF348_05790</name>
</gene>
<keyword evidence="3" id="KW-1185">Reference proteome</keyword>
<evidence type="ECO:0000256" key="1">
    <source>
        <dbReference type="SAM" id="SignalP"/>
    </source>
</evidence>
<feature type="signal peptide" evidence="1">
    <location>
        <begin position="1"/>
        <end position="19"/>
    </location>
</feature>
<proteinExistence type="predicted"/>
<feature type="chain" id="PRO_5040435360" description="Excalibur calcium-binding domain-containing protein" evidence="1">
    <location>
        <begin position="20"/>
        <end position="155"/>
    </location>
</feature>
<comment type="caution">
    <text evidence="2">The sequence shown here is derived from an EMBL/GenBank/DDBJ whole genome shotgun (WGS) entry which is preliminary data.</text>
</comment>
<dbReference type="Proteomes" id="UP001060275">
    <property type="component" value="Unassembled WGS sequence"/>
</dbReference>
<evidence type="ECO:0000313" key="2">
    <source>
        <dbReference type="EMBL" id="MCP8886608.1"/>
    </source>
</evidence>
<keyword evidence="1" id="KW-0732">Signal</keyword>
<evidence type="ECO:0000313" key="3">
    <source>
        <dbReference type="Proteomes" id="UP001060275"/>
    </source>
</evidence>
<accession>A0A9Q4AN35</accession>
<dbReference type="RefSeq" id="WP_254673708.1">
    <property type="nucleotide sequence ID" value="NZ_JAMWDU010000002.1"/>
</dbReference>